<evidence type="ECO:0000313" key="2">
    <source>
        <dbReference type="Proteomes" id="UP000515472"/>
    </source>
</evidence>
<reference evidence="1 2" key="1">
    <citation type="submission" date="2020-06" db="EMBL/GenBank/DDBJ databases">
        <title>Interaction of electrochemicaly active bacteria, Geobacter bremensis R4 on different carbon anode.</title>
        <authorList>
            <person name="Meng L."/>
            <person name="Yoshida N."/>
        </authorList>
    </citation>
    <scope>NUCLEOTIDE SEQUENCE [LARGE SCALE GENOMIC DNA]</scope>
    <source>
        <strain evidence="1 2">R4</strain>
    </source>
</reference>
<gene>
    <name evidence="1" type="ORF">GEOBRER4_n1328</name>
</gene>
<dbReference type="AlphaFoldDB" id="A0A6S6LZ01"/>
<sequence length="70" mass="7849">MSNPSYCKHITLHPMLFLGVVFKRPNPFQEIAFSDRTSLQVTIAVWVHLGLARVAAGLTDDVYRTKLSSC</sequence>
<evidence type="ECO:0000313" key="1">
    <source>
        <dbReference type="EMBL" id="BCG46528.1"/>
    </source>
</evidence>
<protein>
    <submittedName>
        <fullName evidence="1">Uncharacterized protein</fullName>
    </submittedName>
</protein>
<dbReference type="Proteomes" id="UP000515472">
    <property type="component" value="Chromosome"/>
</dbReference>
<proteinExistence type="predicted"/>
<accession>A0A6S6LZ01</accession>
<dbReference type="EMBL" id="AP023213">
    <property type="protein sequence ID" value="BCG46528.1"/>
    <property type="molecule type" value="Genomic_DNA"/>
</dbReference>
<keyword evidence="2" id="KW-1185">Reference proteome</keyword>
<dbReference type="KEGG" id="gbn:GEOBRER4_12780"/>
<organism evidence="1 2">
    <name type="scientific">Citrifermentans bremense</name>
    <dbReference type="NCBI Taxonomy" id="60035"/>
    <lineage>
        <taxon>Bacteria</taxon>
        <taxon>Pseudomonadati</taxon>
        <taxon>Thermodesulfobacteriota</taxon>
        <taxon>Desulfuromonadia</taxon>
        <taxon>Geobacterales</taxon>
        <taxon>Geobacteraceae</taxon>
        <taxon>Citrifermentans</taxon>
    </lineage>
</organism>
<name>A0A6S6LZ01_9BACT</name>